<proteinExistence type="predicted"/>
<evidence type="ECO:0000313" key="1">
    <source>
        <dbReference type="EMBL" id="GAA5531523.1"/>
    </source>
</evidence>
<gene>
    <name evidence="1" type="ORF">Hgul01_05348</name>
</gene>
<protein>
    <submittedName>
        <fullName evidence="1">Uncharacterized protein</fullName>
    </submittedName>
</protein>
<evidence type="ECO:0000313" key="2">
    <source>
        <dbReference type="Proteomes" id="UP001428290"/>
    </source>
</evidence>
<keyword evidence="2" id="KW-1185">Reference proteome</keyword>
<reference evidence="1 2" key="1">
    <citation type="submission" date="2024-02" db="EMBL/GenBank/DDBJ databases">
        <title>Herpetosiphon gulosus NBRC 112829.</title>
        <authorList>
            <person name="Ichikawa N."/>
            <person name="Katano-Makiyama Y."/>
            <person name="Hidaka K."/>
        </authorList>
    </citation>
    <scope>NUCLEOTIDE SEQUENCE [LARGE SCALE GENOMIC DNA]</scope>
    <source>
        <strain evidence="1 2">NBRC 112829</strain>
    </source>
</reference>
<comment type="caution">
    <text evidence="1">The sequence shown here is derived from an EMBL/GenBank/DDBJ whole genome shotgun (WGS) entry which is preliminary data.</text>
</comment>
<name>A0ABP9X9J4_9CHLR</name>
<organism evidence="1 2">
    <name type="scientific">Herpetosiphon gulosus</name>
    <dbReference type="NCBI Taxonomy" id="1973496"/>
    <lineage>
        <taxon>Bacteria</taxon>
        <taxon>Bacillati</taxon>
        <taxon>Chloroflexota</taxon>
        <taxon>Chloroflexia</taxon>
        <taxon>Herpetosiphonales</taxon>
        <taxon>Herpetosiphonaceae</taxon>
        <taxon>Herpetosiphon</taxon>
    </lineage>
</organism>
<dbReference type="Proteomes" id="UP001428290">
    <property type="component" value="Unassembled WGS sequence"/>
</dbReference>
<accession>A0ABP9X9J4</accession>
<sequence>MLYPPHIIVTVSLYPSGLRVAPLWLGGIDIQFRYQHSPHDWFCYFFGTEDGMLMPGETITGGIRMLSPDEHTGQFWVGMPFQLAFGQPAVADGTILDVVESHMRAPTPCS</sequence>
<dbReference type="EMBL" id="BAABRU010000058">
    <property type="protein sequence ID" value="GAA5531523.1"/>
    <property type="molecule type" value="Genomic_DNA"/>
</dbReference>